<proteinExistence type="predicted"/>
<name>A0ABU7Z1A8_9GAMM</name>
<evidence type="ECO:0000313" key="2">
    <source>
        <dbReference type="EMBL" id="MEG3185030.1"/>
    </source>
</evidence>
<comment type="caution">
    <text evidence="2">The sequence shown here is derived from an EMBL/GenBank/DDBJ whole genome shotgun (WGS) entry which is preliminary data.</text>
</comment>
<reference evidence="2 3" key="1">
    <citation type="journal article" date="2016" name="Int. J. Syst. Evol. Microbiol.">
        <title>Lysobacter erysipheiresistens sp. nov., an antagonist of powdery mildew, isolated from tobacco-cultivated soil.</title>
        <authorList>
            <person name="Xie B."/>
            <person name="Li T."/>
            <person name="Lin X."/>
            <person name="Wang C.J."/>
            <person name="Chen Y.J."/>
            <person name="Liu W.J."/>
            <person name="Zhao Z.W."/>
        </authorList>
    </citation>
    <scope>NUCLEOTIDE SEQUENCE [LARGE SCALE GENOMIC DNA]</scope>
    <source>
        <strain evidence="2 3">RS-LYSO-3</strain>
    </source>
</reference>
<accession>A0ABU7Z1A8</accession>
<protein>
    <recommendedName>
        <fullName evidence="4">CbiX protein</fullName>
    </recommendedName>
</protein>
<gene>
    <name evidence="2" type="ORF">SNE34_13535</name>
</gene>
<keyword evidence="1" id="KW-0732">Signal</keyword>
<dbReference type="Gene3D" id="3.40.50.1400">
    <property type="match status" value="1"/>
</dbReference>
<dbReference type="PROSITE" id="PS51257">
    <property type="entry name" value="PROKAR_LIPOPROTEIN"/>
    <property type="match status" value="1"/>
</dbReference>
<dbReference type="EMBL" id="JAXGFP010000007">
    <property type="protein sequence ID" value="MEG3185030.1"/>
    <property type="molecule type" value="Genomic_DNA"/>
</dbReference>
<evidence type="ECO:0008006" key="4">
    <source>
        <dbReference type="Google" id="ProtNLM"/>
    </source>
</evidence>
<organism evidence="2 3">
    <name type="scientific">Novilysobacter erysipheiresistens</name>
    <dbReference type="NCBI Taxonomy" id="1749332"/>
    <lineage>
        <taxon>Bacteria</taxon>
        <taxon>Pseudomonadati</taxon>
        <taxon>Pseudomonadota</taxon>
        <taxon>Gammaproteobacteria</taxon>
        <taxon>Lysobacterales</taxon>
        <taxon>Lysobacteraceae</taxon>
        <taxon>Novilysobacter</taxon>
    </lineage>
</organism>
<sequence length="318" mass="34759">MKRFTMTAMVLGLSLLSACASTPREAALQAADADAGDDFGVLLMAHGGIDSWEREVADTLAPLQREFPMEIAWGMADAASLQRSVDALEARGVDRIGVVRLFVSGESWYERTGQILGIMPGAPERSEVPADAHAGHHGMSMEFWQLDTDAAFAMSRQGLSEAPEMGEVLVKRVQALSHEPAREDLLVLAHGPADDAENRRWLADIDQRADAVRAAVPLRRVKVMTLREDWPEEREAAVQAIRAFVERAADENGVAIVIPYRVQGFGPYEEVLEGLDYLSDGRGLVPHPHVTEWVRRQALGLRDGSFEAPAADARASVD</sequence>
<keyword evidence="3" id="KW-1185">Reference proteome</keyword>
<dbReference type="RefSeq" id="WP_332618110.1">
    <property type="nucleotide sequence ID" value="NZ_JAXGFP010000007.1"/>
</dbReference>
<feature type="signal peptide" evidence="1">
    <location>
        <begin position="1"/>
        <end position="26"/>
    </location>
</feature>
<dbReference type="Proteomes" id="UP001355056">
    <property type="component" value="Unassembled WGS sequence"/>
</dbReference>
<evidence type="ECO:0000256" key="1">
    <source>
        <dbReference type="SAM" id="SignalP"/>
    </source>
</evidence>
<evidence type="ECO:0000313" key="3">
    <source>
        <dbReference type="Proteomes" id="UP001355056"/>
    </source>
</evidence>
<feature type="chain" id="PRO_5047338632" description="CbiX protein" evidence="1">
    <location>
        <begin position="27"/>
        <end position="318"/>
    </location>
</feature>